<gene>
    <name evidence="1" type="ORF">C9J12_20855</name>
</gene>
<evidence type="ECO:0000313" key="2">
    <source>
        <dbReference type="Proteomes" id="UP000240987"/>
    </source>
</evidence>
<dbReference type="OrthoDB" id="5817770at2"/>
<evidence type="ECO:0000313" key="1">
    <source>
        <dbReference type="EMBL" id="PSU45888.1"/>
    </source>
</evidence>
<dbReference type="RefSeq" id="WP_107244453.1">
    <property type="nucleotide sequence ID" value="NZ_PYMJ01000026.1"/>
</dbReference>
<dbReference type="AlphaFoldDB" id="A0A2T3JAM3"/>
<dbReference type="EMBL" id="PYMJ01000026">
    <property type="protein sequence ID" value="PSU45888.1"/>
    <property type="molecule type" value="Genomic_DNA"/>
</dbReference>
<accession>A0A2T3JAM3</accession>
<dbReference type="Proteomes" id="UP000240987">
    <property type="component" value="Unassembled WGS sequence"/>
</dbReference>
<proteinExistence type="predicted"/>
<reference evidence="1 2" key="1">
    <citation type="submission" date="2018-01" db="EMBL/GenBank/DDBJ databases">
        <title>Whole genome sequencing of Histamine producing bacteria.</title>
        <authorList>
            <person name="Butler K."/>
        </authorList>
    </citation>
    <scope>NUCLEOTIDE SEQUENCE [LARGE SCALE GENOMIC DNA]</scope>
    <source>
        <strain evidence="1 2">JCM 12947</strain>
    </source>
</reference>
<name>A0A2T3JAM3_9GAMM</name>
<protein>
    <submittedName>
        <fullName evidence="1">Uncharacterized protein</fullName>
    </submittedName>
</protein>
<organism evidence="1 2">
    <name type="scientific">Photobacterium frigidiphilum</name>
    <dbReference type="NCBI Taxonomy" id="264736"/>
    <lineage>
        <taxon>Bacteria</taxon>
        <taxon>Pseudomonadati</taxon>
        <taxon>Pseudomonadota</taxon>
        <taxon>Gammaproteobacteria</taxon>
        <taxon>Vibrionales</taxon>
        <taxon>Vibrionaceae</taxon>
        <taxon>Photobacterium</taxon>
    </lineage>
</organism>
<sequence length="108" mass="11790">MADNKNAQTRVATVLHRMSEMVAEDARYAELFAHDLSTMLDTIQANKGFGEKGEYDPRGNATQGSFSLNHIEGVDDACPHGNPTTHDCELRIQHGVCAGCGRQAVYPK</sequence>
<keyword evidence="2" id="KW-1185">Reference proteome</keyword>
<comment type="caution">
    <text evidence="1">The sequence shown here is derived from an EMBL/GenBank/DDBJ whole genome shotgun (WGS) entry which is preliminary data.</text>
</comment>